<evidence type="ECO:0000259" key="2">
    <source>
        <dbReference type="Pfam" id="PF18962"/>
    </source>
</evidence>
<name>A0A150XZ17_9BACT</name>
<dbReference type="Proteomes" id="UP000075663">
    <property type="component" value="Unassembled WGS sequence"/>
</dbReference>
<accession>A0A150XZ17</accession>
<sequence length="477" mass="53201">MINNWFQKERFLIFLLLIFSSFCAQGQTSSEQIYLGNEFKFDAGSNDFFELEKVGENRIVVFRKIRNKPEFKAYVVLIDDDNNFILDADVEENSLSGFWSGSIIPLTDSTFAVGRTFFKINNYNLIEKQAELPISCNGCGTNIIGPYSSDTVLVNHDGNLALGTALDGKIHSLTNISSPAFPVYLPIQLGNRKVVSCTGFGSSSIGCFVTEVSEGNAYYGDEFKICEEGEDCYVMSQNVYSIDSNRFAVVYYLDKQSFMKIGIVEGLTISYSSPIFISDFNNSGQPITNIDVAALSEESLVIIYNFGYTGPGYTRLIKLEENNTTSVSDRYLYNSVGPELGHHVTPLSSTKFMIQYYGGNPVYNFSDGRSYFHDGFFRLGSIDSQENVDSIVLGLEDEKEGRLFNVYPNPSDGQFCISQPIAKKYKLLITDIHGQTILSLDLNSEKECVDLGNLPTGVYIINLSNSYSSVTRKIIIK</sequence>
<dbReference type="Pfam" id="PF18962">
    <property type="entry name" value="Por_Secre_tail"/>
    <property type="match status" value="1"/>
</dbReference>
<dbReference type="STRING" id="1914963.AWW67_02455"/>
<comment type="caution">
    <text evidence="3">The sequence shown here is derived from an EMBL/GenBank/DDBJ whole genome shotgun (WGS) entry which is preliminary data.</text>
</comment>
<evidence type="ECO:0000256" key="1">
    <source>
        <dbReference type="SAM" id="SignalP"/>
    </source>
</evidence>
<evidence type="ECO:0000313" key="4">
    <source>
        <dbReference type="Proteomes" id="UP000075663"/>
    </source>
</evidence>
<proteinExistence type="predicted"/>
<dbReference type="NCBIfam" id="TIGR04183">
    <property type="entry name" value="Por_Secre_tail"/>
    <property type="match status" value="1"/>
</dbReference>
<reference evidence="3 4" key="1">
    <citation type="submission" date="2016-01" db="EMBL/GenBank/DDBJ databases">
        <title>Genome sequencing of Roseivirga seohaensis SW-152.</title>
        <authorList>
            <person name="Selvaratnam C."/>
            <person name="Thevarajoo S."/>
            <person name="Goh K.M."/>
            <person name="Ee R."/>
            <person name="Chan K.-G."/>
            <person name="Chong C.S."/>
        </authorList>
    </citation>
    <scope>NUCLEOTIDE SEQUENCE [LARGE SCALE GENOMIC DNA]</scope>
    <source>
        <strain evidence="3 4">SW-152</strain>
    </source>
</reference>
<protein>
    <recommendedName>
        <fullName evidence="2">Secretion system C-terminal sorting domain-containing protein</fullName>
    </recommendedName>
</protein>
<dbReference type="RefSeq" id="WP_062300816.1">
    <property type="nucleotide sequence ID" value="NZ_LRPB01000023.1"/>
</dbReference>
<feature type="signal peptide" evidence="1">
    <location>
        <begin position="1"/>
        <end position="26"/>
    </location>
</feature>
<dbReference type="EMBL" id="LRPB01000023">
    <property type="protein sequence ID" value="KYG83997.1"/>
    <property type="molecule type" value="Genomic_DNA"/>
</dbReference>
<keyword evidence="1" id="KW-0732">Signal</keyword>
<feature type="domain" description="Secretion system C-terminal sorting" evidence="2">
    <location>
        <begin position="406"/>
        <end position="476"/>
    </location>
</feature>
<feature type="chain" id="PRO_5007575403" description="Secretion system C-terminal sorting domain-containing protein" evidence="1">
    <location>
        <begin position="27"/>
        <end position="477"/>
    </location>
</feature>
<dbReference type="InterPro" id="IPR026444">
    <property type="entry name" value="Secre_tail"/>
</dbReference>
<dbReference type="AlphaFoldDB" id="A0A150XZ17"/>
<organism evidence="3 4">
    <name type="scientific">Roseivirga seohaensis</name>
    <dbReference type="NCBI Taxonomy" id="1914963"/>
    <lineage>
        <taxon>Bacteria</taxon>
        <taxon>Pseudomonadati</taxon>
        <taxon>Bacteroidota</taxon>
        <taxon>Cytophagia</taxon>
        <taxon>Cytophagales</taxon>
        <taxon>Roseivirgaceae</taxon>
        <taxon>Roseivirga</taxon>
    </lineage>
</organism>
<gene>
    <name evidence="3" type="ORF">AWW67_02455</name>
</gene>
<evidence type="ECO:0000313" key="3">
    <source>
        <dbReference type="EMBL" id="KYG83997.1"/>
    </source>
</evidence>